<dbReference type="InterPro" id="IPR015943">
    <property type="entry name" value="WD40/YVTN_repeat-like_dom_sf"/>
</dbReference>
<reference evidence="1" key="1">
    <citation type="submission" date="2018-02" db="EMBL/GenBank/DDBJ databases">
        <authorList>
            <person name="Cohen D.B."/>
            <person name="Kent A.D."/>
        </authorList>
    </citation>
    <scope>NUCLEOTIDE SEQUENCE</scope>
</reference>
<dbReference type="SUPFAM" id="SSF50978">
    <property type="entry name" value="WD40 repeat-like"/>
    <property type="match status" value="1"/>
</dbReference>
<proteinExistence type="predicted"/>
<sequence length="435" mass="48413">MLRLRAFRPSNDKIVKIELHPTHPWLVTADASDHVSVWNWEHRQVIYELKAGGVDERRLVGAKLEKLAEGESEPKGKPTEAMRGGSVKQVNFYDDDVRFWQLWRNRSAAAEAPSAVNQVTSAFSSPPPSTKGRHFLVICCENKAIFLDLVTMRGRDVPKQDLDNNMEFLSRSVGGDGPLVAFGGSDGVIRVLSMITWKLVRRYTGGHKGSISCLMTFMASSGETRLGHSNDTVSTWRLWLGSPAFVLAAQQCFCQAALLLNSLARSLSRNALDEEFSWGEGGMEDEFKHHLVGWNKVCSPKQKGVVAKVGVDPGGWRTKTIRGTHGCGLWKGILSGWAVFSQHFELVAGLGNCIRFWQDKWCGDFSLRERFHILYTCCSHRDATIESLLVISNPEGLVQMGNNFRGRVSGVLKLPIESHSLFGQQPREGFSLVIT</sequence>
<protein>
    <submittedName>
        <fullName evidence="1">Uncharacterized protein</fullName>
    </submittedName>
</protein>
<accession>A0A2N9ITU6</accession>
<evidence type="ECO:0000313" key="1">
    <source>
        <dbReference type="EMBL" id="SPD27569.1"/>
    </source>
</evidence>
<dbReference type="PANTHER" id="PTHR45521">
    <property type="entry name" value="TSET COMPLEX MEMBER TSTF"/>
    <property type="match status" value="1"/>
</dbReference>
<organism evidence="1">
    <name type="scientific">Fagus sylvatica</name>
    <name type="common">Beechnut</name>
    <dbReference type="NCBI Taxonomy" id="28930"/>
    <lineage>
        <taxon>Eukaryota</taxon>
        <taxon>Viridiplantae</taxon>
        <taxon>Streptophyta</taxon>
        <taxon>Embryophyta</taxon>
        <taxon>Tracheophyta</taxon>
        <taxon>Spermatophyta</taxon>
        <taxon>Magnoliopsida</taxon>
        <taxon>eudicotyledons</taxon>
        <taxon>Gunneridae</taxon>
        <taxon>Pentapetalae</taxon>
        <taxon>rosids</taxon>
        <taxon>fabids</taxon>
        <taxon>Fagales</taxon>
        <taxon>Fagaceae</taxon>
        <taxon>Fagus</taxon>
    </lineage>
</organism>
<dbReference type="EMBL" id="OIVN01006198">
    <property type="protein sequence ID" value="SPD27569.1"/>
    <property type="molecule type" value="Genomic_DNA"/>
</dbReference>
<dbReference type="InterPro" id="IPR053290">
    <property type="entry name" value="TSET_complex_member"/>
</dbReference>
<gene>
    <name evidence="1" type="ORF">FSB_LOCUS55451</name>
</gene>
<name>A0A2N9ITU6_FAGSY</name>
<dbReference type="PANTHER" id="PTHR45521:SF2">
    <property type="entry name" value="TRANSDUCIN_WD40 REPEAT-LIKE SUPERFAMILY PROTEIN"/>
    <property type="match status" value="1"/>
</dbReference>
<dbReference type="AlphaFoldDB" id="A0A2N9ITU6"/>
<dbReference type="Gene3D" id="2.130.10.10">
    <property type="entry name" value="YVTN repeat-like/Quinoprotein amine dehydrogenase"/>
    <property type="match status" value="1"/>
</dbReference>
<dbReference type="InterPro" id="IPR036322">
    <property type="entry name" value="WD40_repeat_dom_sf"/>
</dbReference>